<evidence type="ECO:0000256" key="1">
    <source>
        <dbReference type="ARBA" id="ARBA00023015"/>
    </source>
</evidence>
<keyword evidence="1" id="KW-0805">Transcription regulation</keyword>
<dbReference type="GO" id="GO:0003677">
    <property type="term" value="F:DNA binding"/>
    <property type="evidence" value="ECO:0007669"/>
    <property type="project" value="UniProtKB-KW"/>
</dbReference>
<dbReference type="PANTHER" id="PTHR38465:SF2">
    <property type="entry name" value="HTH-TYPE TRANSCRIPTIONAL REGULATOR MMPR5"/>
    <property type="match status" value="1"/>
</dbReference>
<keyword evidence="6" id="KW-1185">Reference proteome</keyword>
<dbReference type="SUPFAM" id="SSF46785">
    <property type="entry name" value="Winged helix' DNA-binding domain"/>
    <property type="match status" value="1"/>
</dbReference>
<evidence type="ECO:0000256" key="3">
    <source>
        <dbReference type="ARBA" id="ARBA00023163"/>
    </source>
</evidence>
<organism evidence="5 6">
    <name type="scientific">Brevibacillus centrosporus</name>
    <dbReference type="NCBI Taxonomy" id="54910"/>
    <lineage>
        <taxon>Bacteria</taxon>
        <taxon>Bacillati</taxon>
        <taxon>Bacillota</taxon>
        <taxon>Bacilli</taxon>
        <taxon>Bacillales</taxon>
        <taxon>Paenibacillaceae</taxon>
        <taxon>Brevibacillus</taxon>
    </lineage>
</organism>
<evidence type="ECO:0000259" key="4">
    <source>
        <dbReference type="Pfam" id="PF12802"/>
    </source>
</evidence>
<keyword evidence="3" id="KW-0804">Transcription</keyword>
<keyword evidence="2" id="KW-0238">DNA-binding</keyword>
<gene>
    <name evidence="5" type="ORF">SAMN05518846_12358</name>
</gene>
<sequence>MMNGSCYSEGAFILSKITPEILAFIEEIGLDFERQNLPRVAGRIMGLLMVSSSPLSSQQIASTLQISLGAVSTNINLMLRDGLVEKKTLIGDRMNYYVLPSDYLEQELIYMITAAFTRQAIFKKHHDAVKEDDAVDKRFKDWIQGTDYLIEMYERYLAELRASKSENNSVNKNARQLDRFKS</sequence>
<dbReference type="Proteomes" id="UP000198915">
    <property type="component" value="Unassembled WGS sequence"/>
</dbReference>
<dbReference type="AlphaFoldDB" id="A0A1I4DCL0"/>
<dbReference type="InterPro" id="IPR052362">
    <property type="entry name" value="HTH-GbsR_regulator"/>
</dbReference>
<reference evidence="6" key="1">
    <citation type="submission" date="2016-10" db="EMBL/GenBank/DDBJ databases">
        <authorList>
            <person name="Varghese N."/>
            <person name="Submissions S."/>
        </authorList>
    </citation>
    <scope>NUCLEOTIDE SEQUENCE [LARGE SCALE GENOMIC DNA]</scope>
    <source>
        <strain evidence="6">OK042</strain>
    </source>
</reference>
<dbReference type="Gene3D" id="1.10.10.10">
    <property type="entry name" value="Winged helix-like DNA-binding domain superfamily/Winged helix DNA-binding domain"/>
    <property type="match status" value="1"/>
</dbReference>
<dbReference type="GO" id="GO:0003700">
    <property type="term" value="F:DNA-binding transcription factor activity"/>
    <property type="evidence" value="ECO:0007669"/>
    <property type="project" value="InterPro"/>
</dbReference>
<evidence type="ECO:0000313" key="6">
    <source>
        <dbReference type="Proteomes" id="UP000198915"/>
    </source>
</evidence>
<dbReference type="InterPro" id="IPR036390">
    <property type="entry name" value="WH_DNA-bd_sf"/>
</dbReference>
<dbReference type="InterPro" id="IPR000835">
    <property type="entry name" value="HTH_MarR-typ"/>
</dbReference>
<evidence type="ECO:0000313" key="5">
    <source>
        <dbReference type="EMBL" id="SFK90510.1"/>
    </source>
</evidence>
<dbReference type="InterPro" id="IPR036388">
    <property type="entry name" value="WH-like_DNA-bd_sf"/>
</dbReference>
<accession>A0A1I4DCL0</accession>
<dbReference type="EMBL" id="FORT01000023">
    <property type="protein sequence ID" value="SFK90510.1"/>
    <property type="molecule type" value="Genomic_DNA"/>
</dbReference>
<feature type="domain" description="HTH marR-type" evidence="4">
    <location>
        <begin position="37"/>
        <end position="93"/>
    </location>
</feature>
<evidence type="ECO:0000256" key="2">
    <source>
        <dbReference type="ARBA" id="ARBA00023125"/>
    </source>
</evidence>
<dbReference type="PANTHER" id="PTHR38465">
    <property type="entry name" value="HTH-TYPE TRANSCRIPTIONAL REGULATOR MJ1563-RELATED"/>
    <property type="match status" value="1"/>
</dbReference>
<dbReference type="Pfam" id="PF12802">
    <property type="entry name" value="MarR_2"/>
    <property type="match status" value="1"/>
</dbReference>
<dbReference type="STRING" id="1884381.SAMN05518846_12358"/>
<proteinExistence type="predicted"/>
<protein>
    <recommendedName>
        <fullName evidence="4">HTH marR-type domain-containing protein</fullName>
    </recommendedName>
</protein>
<name>A0A1I4DCL0_9BACL</name>